<keyword evidence="1" id="KW-1133">Transmembrane helix</keyword>
<dbReference type="AlphaFoldDB" id="A0A7Z8KP56"/>
<keyword evidence="1" id="KW-0812">Transmembrane</keyword>
<feature type="transmembrane region" description="Helical" evidence="1">
    <location>
        <begin position="204"/>
        <end position="224"/>
    </location>
</feature>
<feature type="transmembrane region" description="Helical" evidence="1">
    <location>
        <begin position="73"/>
        <end position="92"/>
    </location>
</feature>
<keyword evidence="1" id="KW-0472">Membrane</keyword>
<evidence type="ECO:0000313" key="3">
    <source>
        <dbReference type="Proteomes" id="UP000319335"/>
    </source>
</evidence>
<sequence length="347" mass="40230">MSNNLLIGDPVQVFYASTFALVLSVIFFIIIKNANYTANARKVSSQKNSTLLRGFNPKYVGNIFDLKPKIMHCHIIIIIITITVPIILEYALEIKSVDDFDFSSILISIAIPVITLGIKPLITDYKVIIKLFKHYFKLDFKLFLYILLETYLTYRIFNSFSRFPSYAIIGSSLWLISGAFRILFQKSTALFCAQPKDLAQLIMLFGYFRMAYFALGYILIINKLDFISNMYYLISNISSFSLLDLLYMSVLIMLIYATTRFIITLYPYFTNDPEVQTSIEILQYVSTKKKGTSIQNIESNFNLLSKEMIEQYLNNLISSKYIYKYKTKYKLTSEYELLLKKCDQTSL</sequence>
<dbReference type="RefSeq" id="WP_154809343.1">
    <property type="nucleotide sequence ID" value="NZ_VIAQ01000012.1"/>
</dbReference>
<comment type="caution">
    <text evidence="2">The sequence shown here is derived from an EMBL/GenBank/DDBJ whole genome shotgun (WGS) entry which is preliminary data.</text>
</comment>
<dbReference type="EMBL" id="VIAQ01000012">
    <property type="protein sequence ID" value="TQD26308.1"/>
    <property type="molecule type" value="Genomic_DNA"/>
</dbReference>
<feature type="transmembrane region" description="Helical" evidence="1">
    <location>
        <begin position="230"/>
        <end position="256"/>
    </location>
</feature>
<name>A0A7Z8KP56_9EURY</name>
<evidence type="ECO:0000256" key="1">
    <source>
        <dbReference type="SAM" id="Phobius"/>
    </source>
</evidence>
<evidence type="ECO:0000313" key="2">
    <source>
        <dbReference type="EMBL" id="TQD26308.1"/>
    </source>
</evidence>
<protein>
    <submittedName>
        <fullName evidence="2">Uncharacterized protein</fullName>
    </submittedName>
</protein>
<dbReference type="Proteomes" id="UP000319335">
    <property type="component" value="Unassembled WGS sequence"/>
</dbReference>
<gene>
    <name evidence="2" type="ORF">FKV42_06045</name>
</gene>
<feature type="transmembrane region" description="Helical" evidence="1">
    <location>
        <begin position="12"/>
        <end position="31"/>
    </location>
</feature>
<proteinExistence type="predicted"/>
<keyword evidence="3" id="KW-1185">Reference proteome</keyword>
<organism evidence="2 3">
    <name type="scientific">Methanolobus vulcani</name>
    <dbReference type="NCBI Taxonomy" id="38026"/>
    <lineage>
        <taxon>Archaea</taxon>
        <taxon>Methanobacteriati</taxon>
        <taxon>Methanobacteriota</taxon>
        <taxon>Stenosarchaea group</taxon>
        <taxon>Methanomicrobia</taxon>
        <taxon>Methanosarcinales</taxon>
        <taxon>Methanosarcinaceae</taxon>
        <taxon>Methanolobus</taxon>
    </lineage>
</organism>
<reference evidence="2 3" key="1">
    <citation type="submission" date="2019-06" db="EMBL/GenBank/DDBJ databases">
        <title>Draft genome sequence of Methanolobus vulcani B1d.</title>
        <authorList>
            <person name="Creighbaum A.J."/>
            <person name="Ticak T."/>
            <person name="Hariraju D."/>
            <person name="Arivett B.A."/>
            <person name="Ferguson D.J.Jr."/>
        </authorList>
    </citation>
    <scope>NUCLEOTIDE SEQUENCE [LARGE SCALE GENOMIC DNA]</scope>
    <source>
        <strain evidence="2 3">B1d</strain>
    </source>
</reference>
<accession>A0A7Z8KP56</accession>
<feature type="transmembrane region" description="Helical" evidence="1">
    <location>
        <begin position="104"/>
        <end position="122"/>
    </location>
</feature>
<feature type="transmembrane region" description="Helical" evidence="1">
    <location>
        <begin position="163"/>
        <end position="184"/>
    </location>
</feature>